<keyword evidence="2" id="KW-1185">Reference proteome</keyword>
<organism evidence="1 2">
    <name type="scientific">Dentiscutata heterogama</name>
    <dbReference type="NCBI Taxonomy" id="1316150"/>
    <lineage>
        <taxon>Eukaryota</taxon>
        <taxon>Fungi</taxon>
        <taxon>Fungi incertae sedis</taxon>
        <taxon>Mucoromycota</taxon>
        <taxon>Glomeromycotina</taxon>
        <taxon>Glomeromycetes</taxon>
        <taxon>Diversisporales</taxon>
        <taxon>Gigasporaceae</taxon>
        <taxon>Dentiscutata</taxon>
    </lineage>
</organism>
<reference evidence="1" key="1">
    <citation type="submission" date="2021-06" db="EMBL/GenBank/DDBJ databases">
        <authorList>
            <person name="Kallberg Y."/>
            <person name="Tangrot J."/>
            <person name="Rosling A."/>
        </authorList>
    </citation>
    <scope>NUCLEOTIDE SEQUENCE</scope>
    <source>
        <strain evidence="1">IL203A</strain>
    </source>
</reference>
<proteinExistence type="predicted"/>
<gene>
    <name evidence="1" type="ORF">DHETER_LOCUS10964</name>
</gene>
<dbReference type="Proteomes" id="UP000789702">
    <property type="component" value="Unassembled WGS sequence"/>
</dbReference>
<evidence type="ECO:0000313" key="1">
    <source>
        <dbReference type="EMBL" id="CAG8686528.1"/>
    </source>
</evidence>
<comment type="caution">
    <text evidence="1">The sequence shown here is derived from an EMBL/GenBank/DDBJ whole genome shotgun (WGS) entry which is preliminary data.</text>
</comment>
<evidence type="ECO:0000313" key="2">
    <source>
        <dbReference type="Proteomes" id="UP000789702"/>
    </source>
</evidence>
<protein>
    <submittedName>
        <fullName evidence="1">14173_t:CDS:1</fullName>
    </submittedName>
</protein>
<accession>A0ACA9P0D2</accession>
<dbReference type="EMBL" id="CAJVPU010022741">
    <property type="protein sequence ID" value="CAG8686528.1"/>
    <property type="molecule type" value="Genomic_DNA"/>
</dbReference>
<sequence>FSTAAKFSINFIAKQALSISTTILQTNDMMNLFLTTNSTPTMIYLSICVKKAMQKKKAYAETIGVIQQQANLTKKFSESNIIIEKSSIRISNSIKKAKRGQLPKTKHYESLLESQ</sequence>
<feature type="non-terminal residue" evidence="1">
    <location>
        <position position="1"/>
    </location>
</feature>
<name>A0ACA9P0D2_9GLOM</name>